<dbReference type="Proteomes" id="UP001303473">
    <property type="component" value="Unassembled WGS sequence"/>
</dbReference>
<dbReference type="AlphaFoldDB" id="A0AAN6N3B5"/>
<comment type="caution">
    <text evidence="2">The sequence shown here is derived from an EMBL/GenBank/DDBJ whole genome shotgun (WGS) entry which is preliminary data.</text>
</comment>
<accession>A0AAN6N3B5</accession>
<sequence length="288" mass="32181">MYATEHIYGNPKRQEDLAQILQCVLIAVRKLETRVETSHQQVISRVKKLEDDVRTAIPFPCPVKGCRSKPFTSKSHLIRHLRDFASEKKREEALWNEHREEVRIRKLLPGNQAASDIENEFPAHMHQLAPAVTVRSPPTAGDLPVDALQTQHIPQDLLSSNLSETDLGEYLGPDNISLQAPEMEKFGSFPLGEFMTATQSQGSNITPMHDRSPTAQAGSAANSDHRPSLLASIDDFDFDFGHGLDLDCDFDELCRTIQFTYGFSVDAPDVPHAVEGGCDFNDLPMDWC</sequence>
<feature type="compositionally biased region" description="Polar residues" evidence="1">
    <location>
        <begin position="213"/>
        <end position="222"/>
    </location>
</feature>
<evidence type="ECO:0000313" key="3">
    <source>
        <dbReference type="Proteomes" id="UP001303473"/>
    </source>
</evidence>
<proteinExistence type="predicted"/>
<gene>
    <name evidence="2" type="ORF">QBC46DRAFT_440350</name>
</gene>
<reference evidence="3" key="1">
    <citation type="journal article" date="2023" name="Mol. Phylogenet. Evol.">
        <title>Genome-scale phylogeny and comparative genomics of the fungal order Sordariales.</title>
        <authorList>
            <person name="Hensen N."/>
            <person name="Bonometti L."/>
            <person name="Westerberg I."/>
            <person name="Brannstrom I.O."/>
            <person name="Guillou S."/>
            <person name="Cros-Aarteil S."/>
            <person name="Calhoun S."/>
            <person name="Haridas S."/>
            <person name="Kuo A."/>
            <person name="Mondo S."/>
            <person name="Pangilinan J."/>
            <person name="Riley R."/>
            <person name="LaButti K."/>
            <person name="Andreopoulos B."/>
            <person name="Lipzen A."/>
            <person name="Chen C."/>
            <person name="Yan M."/>
            <person name="Daum C."/>
            <person name="Ng V."/>
            <person name="Clum A."/>
            <person name="Steindorff A."/>
            <person name="Ohm R.A."/>
            <person name="Martin F."/>
            <person name="Silar P."/>
            <person name="Natvig D.O."/>
            <person name="Lalanne C."/>
            <person name="Gautier V."/>
            <person name="Ament-Velasquez S.L."/>
            <person name="Kruys A."/>
            <person name="Hutchinson M.I."/>
            <person name="Powell A.J."/>
            <person name="Barry K."/>
            <person name="Miller A.N."/>
            <person name="Grigoriev I.V."/>
            <person name="Debuchy R."/>
            <person name="Gladieux P."/>
            <person name="Hiltunen Thoren M."/>
            <person name="Johannesson H."/>
        </authorList>
    </citation>
    <scope>NUCLEOTIDE SEQUENCE [LARGE SCALE GENOMIC DNA]</scope>
    <source>
        <strain evidence="3">CBS 340.73</strain>
    </source>
</reference>
<name>A0AAN6N3B5_9PEZI</name>
<dbReference type="EMBL" id="MU853829">
    <property type="protein sequence ID" value="KAK3938437.1"/>
    <property type="molecule type" value="Genomic_DNA"/>
</dbReference>
<feature type="region of interest" description="Disordered" evidence="1">
    <location>
        <begin position="203"/>
        <end position="226"/>
    </location>
</feature>
<evidence type="ECO:0000313" key="2">
    <source>
        <dbReference type="EMBL" id="KAK3938437.1"/>
    </source>
</evidence>
<dbReference type="Gene3D" id="3.30.160.60">
    <property type="entry name" value="Classic Zinc Finger"/>
    <property type="match status" value="1"/>
</dbReference>
<protein>
    <submittedName>
        <fullName evidence="2">Uncharacterized protein</fullName>
    </submittedName>
</protein>
<organism evidence="2 3">
    <name type="scientific">Diplogelasinospora grovesii</name>
    <dbReference type="NCBI Taxonomy" id="303347"/>
    <lineage>
        <taxon>Eukaryota</taxon>
        <taxon>Fungi</taxon>
        <taxon>Dikarya</taxon>
        <taxon>Ascomycota</taxon>
        <taxon>Pezizomycotina</taxon>
        <taxon>Sordariomycetes</taxon>
        <taxon>Sordariomycetidae</taxon>
        <taxon>Sordariales</taxon>
        <taxon>Diplogelasinosporaceae</taxon>
        <taxon>Diplogelasinospora</taxon>
    </lineage>
</organism>
<keyword evidence="3" id="KW-1185">Reference proteome</keyword>
<evidence type="ECO:0000256" key="1">
    <source>
        <dbReference type="SAM" id="MobiDB-lite"/>
    </source>
</evidence>